<accession>A0A8J5W4C3</accession>
<proteinExistence type="predicted"/>
<reference evidence="1" key="1">
    <citation type="journal article" date="2021" name="bioRxiv">
        <title>Whole Genome Assembly and Annotation of Northern Wild Rice, Zizania palustris L., Supports a Whole Genome Duplication in the Zizania Genus.</title>
        <authorList>
            <person name="Haas M."/>
            <person name="Kono T."/>
            <person name="Macchietto M."/>
            <person name="Millas R."/>
            <person name="McGilp L."/>
            <person name="Shao M."/>
            <person name="Duquette J."/>
            <person name="Hirsch C.N."/>
            <person name="Kimball J."/>
        </authorList>
    </citation>
    <scope>NUCLEOTIDE SEQUENCE</scope>
    <source>
        <tissue evidence="1">Fresh leaf tissue</tissue>
    </source>
</reference>
<dbReference type="AlphaFoldDB" id="A0A8J5W4C3"/>
<evidence type="ECO:0000313" key="1">
    <source>
        <dbReference type="EMBL" id="KAG8078198.1"/>
    </source>
</evidence>
<keyword evidence="2" id="KW-1185">Reference proteome</keyword>
<dbReference type="EMBL" id="JAAALK010000282">
    <property type="protein sequence ID" value="KAG8078198.1"/>
    <property type="molecule type" value="Genomic_DNA"/>
</dbReference>
<comment type="caution">
    <text evidence="1">The sequence shown here is derived from an EMBL/GenBank/DDBJ whole genome shotgun (WGS) entry which is preliminary data.</text>
</comment>
<evidence type="ECO:0000313" key="2">
    <source>
        <dbReference type="Proteomes" id="UP000729402"/>
    </source>
</evidence>
<organism evidence="1 2">
    <name type="scientific">Zizania palustris</name>
    <name type="common">Northern wild rice</name>
    <dbReference type="NCBI Taxonomy" id="103762"/>
    <lineage>
        <taxon>Eukaryota</taxon>
        <taxon>Viridiplantae</taxon>
        <taxon>Streptophyta</taxon>
        <taxon>Embryophyta</taxon>
        <taxon>Tracheophyta</taxon>
        <taxon>Spermatophyta</taxon>
        <taxon>Magnoliopsida</taxon>
        <taxon>Liliopsida</taxon>
        <taxon>Poales</taxon>
        <taxon>Poaceae</taxon>
        <taxon>BOP clade</taxon>
        <taxon>Oryzoideae</taxon>
        <taxon>Oryzeae</taxon>
        <taxon>Zizaniinae</taxon>
        <taxon>Zizania</taxon>
    </lineage>
</organism>
<protein>
    <submittedName>
        <fullName evidence="1">Uncharacterized protein</fullName>
    </submittedName>
</protein>
<reference evidence="1" key="2">
    <citation type="submission" date="2021-02" db="EMBL/GenBank/DDBJ databases">
        <authorList>
            <person name="Kimball J.A."/>
            <person name="Haas M.W."/>
            <person name="Macchietto M."/>
            <person name="Kono T."/>
            <person name="Duquette J."/>
            <person name="Shao M."/>
        </authorList>
    </citation>
    <scope>NUCLEOTIDE SEQUENCE</scope>
    <source>
        <tissue evidence="1">Fresh leaf tissue</tissue>
    </source>
</reference>
<dbReference type="Proteomes" id="UP000729402">
    <property type="component" value="Unassembled WGS sequence"/>
</dbReference>
<name>A0A8J5W4C3_ZIZPA</name>
<sequence length="70" mass="7447">MSASAGSAGERVAWIAGTGDVGHPPPLCAAATVRLRRWDWLVGSGGRAGFFYFEAQARPRPPLTYTDTLV</sequence>
<gene>
    <name evidence="1" type="ORF">GUJ93_ZPchr0007g3676</name>
</gene>